<evidence type="ECO:0000313" key="2">
    <source>
        <dbReference type="Proteomes" id="UP000189935"/>
    </source>
</evidence>
<name>A0A1M6LEL3_9BRAD</name>
<dbReference type="EMBL" id="LT670844">
    <property type="protein sequence ID" value="SHJ69592.1"/>
    <property type="molecule type" value="Genomic_DNA"/>
</dbReference>
<protein>
    <submittedName>
        <fullName evidence="1">Uncharacterized protein</fullName>
    </submittedName>
</protein>
<organism evidence="1 2">
    <name type="scientific">Bradyrhizobium lablabi</name>
    <dbReference type="NCBI Taxonomy" id="722472"/>
    <lineage>
        <taxon>Bacteria</taxon>
        <taxon>Pseudomonadati</taxon>
        <taxon>Pseudomonadota</taxon>
        <taxon>Alphaproteobacteria</taxon>
        <taxon>Hyphomicrobiales</taxon>
        <taxon>Nitrobacteraceae</taxon>
        <taxon>Bradyrhizobium</taxon>
    </lineage>
</organism>
<sequence length="154" mass="16247">MTRRVIMDSTAASPLRISVAGVDAATAAFNALIFDGNQPPLRLWGTGYTTVEGMSWNEHLGGQNIREASGIPVVVTPAGTSPVFMTMWRKSGDPFGRVYTPSFQGSANGGQGGGGGAICSNQFIATCFNTGAPGAPDSRPPFNYVNYCVFKNYQ</sequence>
<dbReference type="Proteomes" id="UP000189935">
    <property type="component" value="Chromosome I"/>
</dbReference>
<dbReference type="AlphaFoldDB" id="A0A1M6LEL3"/>
<evidence type="ECO:0000313" key="1">
    <source>
        <dbReference type="EMBL" id="SHJ69592.1"/>
    </source>
</evidence>
<reference evidence="1 2" key="1">
    <citation type="submission" date="2016-11" db="EMBL/GenBank/DDBJ databases">
        <authorList>
            <person name="Jaros S."/>
            <person name="Januszkiewicz K."/>
            <person name="Wedrychowicz H."/>
        </authorList>
    </citation>
    <scope>NUCLEOTIDE SEQUENCE [LARGE SCALE GENOMIC DNA]</scope>
    <source>
        <strain evidence="1 2">GAS499</strain>
    </source>
</reference>
<accession>A0A1M6LEL3</accession>
<proteinExistence type="predicted"/>
<gene>
    <name evidence="1" type="ORF">SAMN05444159_1254</name>
</gene>